<accession>A0A091DH92</accession>
<evidence type="ECO:0000313" key="3">
    <source>
        <dbReference type="Proteomes" id="UP000028990"/>
    </source>
</evidence>
<dbReference type="Proteomes" id="UP000028990">
    <property type="component" value="Unassembled WGS sequence"/>
</dbReference>
<evidence type="ECO:0000256" key="1">
    <source>
        <dbReference type="SAM" id="MobiDB-lite"/>
    </source>
</evidence>
<sequence>MKNQSSPDDDVIQPAAPTDVENPPLATSSRHSDAVGQVLTHLTAQSDGLVSYLMASWDTSWHGNPMLIMDLHQHCTGSGFGIISSSTCSVCT</sequence>
<dbReference type="AlphaFoldDB" id="A0A091DH92"/>
<dbReference type="EMBL" id="KN122575">
    <property type="protein sequence ID" value="KFO29635.1"/>
    <property type="molecule type" value="Genomic_DNA"/>
</dbReference>
<proteinExistence type="predicted"/>
<protein>
    <submittedName>
        <fullName evidence="2">Transforming acidic coiled-coil-containing protein 2</fullName>
    </submittedName>
</protein>
<name>A0A091DH92_FUKDA</name>
<evidence type="ECO:0000313" key="2">
    <source>
        <dbReference type="EMBL" id="KFO29635.1"/>
    </source>
</evidence>
<keyword evidence="3" id="KW-1185">Reference proteome</keyword>
<gene>
    <name evidence="2" type="ORF">H920_08957</name>
</gene>
<reference evidence="2 3" key="1">
    <citation type="submission" date="2013-11" db="EMBL/GenBank/DDBJ databases">
        <title>The Damaraland mole rat (Fukomys damarensis) genome and evolution of African mole rats.</title>
        <authorList>
            <person name="Gladyshev V.N."/>
            <person name="Fang X."/>
        </authorList>
    </citation>
    <scope>NUCLEOTIDE SEQUENCE [LARGE SCALE GENOMIC DNA]</scope>
    <source>
        <tissue evidence="2">Liver</tissue>
    </source>
</reference>
<organism evidence="2 3">
    <name type="scientific">Fukomys damarensis</name>
    <name type="common">Damaraland mole rat</name>
    <name type="synonym">Cryptomys damarensis</name>
    <dbReference type="NCBI Taxonomy" id="885580"/>
    <lineage>
        <taxon>Eukaryota</taxon>
        <taxon>Metazoa</taxon>
        <taxon>Chordata</taxon>
        <taxon>Craniata</taxon>
        <taxon>Vertebrata</taxon>
        <taxon>Euteleostomi</taxon>
        <taxon>Mammalia</taxon>
        <taxon>Eutheria</taxon>
        <taxon>Euarchontoglires</taxon>
        <taxon>Glires</taxon>
        <taxon>Rodentia</taxon>
        <taxon>Hystricomorpha</taxon>
        <taxon>Bathyergidae</taxon>
        <taxon>Fukomys</taxon>
    </lineage>
</organism>
<feature type="region of interest" description="Disordered" evidence="1">
    <location>
        <begin position="1"/>
        <end position="33"/>
    </location>
</feature>